<dbReference type="AlphaFoldDB" id="A0A2K6VLZ6"/>
<reference evidence="2" key="1">
    <citation type="submission" date="2013-10" db="EMBL/GenBank/DDBJ databases">
        <title>Genome sequencing of Onchocerca volvulus.</title>
        <authorList>
            <person name="Cotton J."/>
            <person name="Tsai J."/>
            <person name="Stanley E."/>
            <person name="Tracey A."/>
            <person name="Holroyd N."/>
            <person name="Lustigman S."/>
            <person name="Berriman M."/>
        </authorList>
    </citation>
    <scope>NUCLEOTIDE SEQUENCE</scope>
</reference>
<dbReference type="OMA" id="QTFSPYY"/>
<dbReference type="EMBL" id="CMVM020000406">
    <property type="status" value="NOT_ANNOTATED_CDS"/>
    <property type="molecule type" value="Genomic_DNA"/>
</dbReference>
<dbReference type="EnsemblMetazoa" id="OVOC12220.2">
    <property type="protein sequence ID" value="OVOC12220.2"/>
    <property type="gene ID" value="WBGene00249029"/>
</dbReference>
<accession>A0A2K6VLZ6</accession>
<sequence length="95" mass="11316">MDDFEKQPYVIYKRGGARAFGPMKPNNYEQLFYPSIKRHQTLSPYYYYYQQPKRGGGHPFYAYLSENAGNGKFIDGSPFYKRRSLMHNSDEYFDN</sequence>
<dbReference type="Proteomes" id="UP000024404">
    <property type="component" value="Unassembled WGS sequence"/>
</dbReference>
<reference evidence="1" key="2">
    <citation type="submission" date="2018-02" db="UniProtKB">
        <authorList>
            <consortium name="EnsemblMetazoa"/>
        </authorList>
    </citation>
    <scope>IDENTIFICATION</scope>
</reference>
<organism evidence="1 2">
    <name type="scientific">Onchocerca volvulus</name>
    <dbReference type="NCBI Taxonomy" id="6282"/>
    <lineage>
        <taxon>Eukaryota</taxon>
        <taxon>Metazoa</taxon>
        <taxon>Ecdysozoa</taxon>
        <taxon>Nematoda</taxon>
        <taxon>Chromadorea</taxon>
        <taxon>Rhabditida</taxon>
        <taxon>Spirurina</taxon>
        <taxon>Spiruromorpha</taxon>
        <taxon>Filarioidea</taxon>
        <taxon>Onchocercidae</taxon>
        <taxon>Onchocerca</taxon>
    </lineage>
</organism>
<name>A0A2K6VLZ6_ONCVO</name>
<dbReference type="EnsemblMetazoa" id="OVOC12220.1">
    <property type="protein sequence ID" value="OVOC12220.1"/>
    <property type="gene ID" value="WBGene00249029"/>
</dbReference>
<proteinExistence type="predicted"/>
<protein>
    <submittedName>
        <fullName evidence="1">Uncharacterized protein</fullName>
    </submittedName>
</protein>
<keyword evidence="2" id="KW-1185">Reference proteome</keyword>
<evidence type="ECO:0000313" key="2">
    <source>
        <dbReference type="Proteomes" id="UP000024404"/>
    </source>
</evidence>
<evidence type="ECO:0000313" key="1">
    <source>
        <dbReference type="EnsemblMetazoa" id="OVOC12220.1"/>
    </source>
</evidence>